<evidence type="ECO:0000313" key="3">
    <source>
        <dbReference type="Ensembl" id="ENSELUP00000019175.2"/>
    </source>
</evidence>
<feature type="compositionally biased region" description="Polar residues" evidence="1">
    <location>
        <begin position="70"/>
        <end position="80"/>
    </location>
</feature>
<reference evidence="3" key="2">
    <citation type="submission" date="2020-02" db="EMBL/GenBank/DDBJ databases">
        <title>Esox lucius (northern pike) genome, fEsoLuc1, primary haplotype.</title>
        <authorList>
            <person name="Myers G."/>
            <person name="Karagic N."/>
            <person name="Meyer A."/>
            <person name="Pippel M."/>
            <person name="Reichard M."/>
            <person name="Winkler S."/>
            <person name="Tracey A."/>
            <person name="Sims Y."/>
            <person name="Howe K."/>
            <person name="Rhie A."/>
            <person name="Formenti G."/>
            <person name="Durbin R."/>
            <person name="Fedrigo O."/>
            <person name="Jarvis E.D."/>
        </authorList>
    </citation>
    <scope>NUCLEOTIDE SEQUENCE [LARGE SCALE GENOMIC DNA]</scope>
</reference>
<protein>
    <recommendedName>
        <fullName evidence="2">RUN domain-containing protein</fullName>
    </recommendedName>
</protein>
<dbReference type="Gene3D" id="1.20.58.900">
    <property type="match status" value="1"/>
</dbReference>
<name>A0A3P8YRJ8_ESOLU</name>
<dbReference type="SMART" id="SM00593">
    <property type="entry name" value="RUN"/>
    <property type="match status" value="1"/>
</dbReference>
<feature type="region of interest" description="Disordered" evidence="1">
    <location>
        <begin position="1119"/>
        <end position="1138"/>
    </location>
</feature>
<dbReference type="PANTHER" id="PTHR15591">
    <property type="entry name" value="RUN AND SH3 DOMAIN CONTAINING"/>
    <property type="match status" value="1"/>
</dbReference>
<gene>
    <name evidence="3" type="primary">RUSC2</name>
</gene>
<dbReference type="GO" id="GO:0031410">
    <property type="term" value="C:cytoplasmic vesicle"/>
    <property type="evidence" value="ECO:0007669"/>
    <property type="project" value="TreeGrafter"/>
</dbReference>
<feature type="compositionally biased region" description="Low complexity" evidence="1">
    <location>
        <begin position="1124"/>
        <end position="1138"/>
    </location>
</feature>
<evidence type="ECO:0000313" key="4">
    <source>
        <dbReference type="Proteomes" id="UP000265140"/>
    </source>
</evidence>
<sequence length="1270" mass="138892">MNRTASLSGDTLIACHFPLVQLSPWQLPVTAALCSSSAKRPGRSCSSSVGLTRAASLPEQDNLHREPFHSSLQHISSSYRSLKEDRGEEDGDGEGGSVSSGRCDSGSSPEEASEVTACRRHQDQAVVKGTLRSHNSFLLNEGVDDEDEDSEGDNLHRYHEDYSFVLQLHGNSNWALRSDGRRTAKPCQPSSQQNHDTRGETLRMDFGEQPRSEDVEDNMLKCADEGYSFSYGEGKCFPDSFSDGHVENVTDSSCNSSDGVLVNFSAIYNKSNNPADPHNLRSPAVQSSRPADGSVFLRLHSFPQEPQEPQEPQAAGSSQWGRKTSSPIDKAPSFPGSPPHTLDSNCNVYPPDTQGLLSSPEVSDITRGPQSQARLLPTGTTQKYYKLVTCDLSSQSASPSPAWSSTTSVTSEGHYFLFSKARGETVQTEQQQEQGLDKGRRATPLHRPCSMTWDSSFAEIAHCKRSTDCCQSSSHSHTSLDLCSIQEAVSPGKNSSHCPRLPSPKQGSCTVSHYPAVSTDYDIEEEEGACSWAPPVVRYSKAQRPTSLPIQPFVLLPTACKPQNQPLGSLLDQYIMSKNTKPDSSTQLGSKCRGKANRLLTHLRPSPLGSYGPILLEGPSSSETCSTCTPSPERFQCRRNWTQYSPYRPPASPEISSTCPKQAQPRVKQSCAEQTQGNSHQDLLYAQLDQTKAGPVHAYGSPDPFQHKDSIKRSQGMAQICQDLLRLTPEEKSLVPVHLNRSPQNPVSSRVAPPADHLDQPDRLASFCTDPASPPHRRTTPSPVPMAGSASSHCSLTVALSSVAPLSSLGALLQPLMSSSGKQRPPQPCDSFSLSDSRPPGEFCLSPEASYESLSISHLQRRGLLKSVSLAVDLIMAHFGTSRDPGEKIRLGNSSRSPTIVGLVLEHLCPTIQNILQDGLRDHRLDLIIGQRRNHAWNVVEASTQTGPATRVLHSLLSKVRQCHLLASNCMRLRAFIMGLLNLRALEFWLNHLYSQKDVVTSLYHSWGFLAMSQGQCQPLFQELLLLLQPLSMLPFDLNLLLEPRLLHNRQLCSEEQAPPCSTFLMTSWPLLRADRDRHRPYGSMDGARDSDRPTGDPHFLVPFQGSSPGSKAIIQENRARTVGGSSSSQWPSTSPGWWQGQPAYTEAVVEGVECGTNDLEVVHAEGKRGEESASEGSSMGRGSETIRATADPQIESPSHGRLRWAKLFGSGGDPPARTQTASQNLNGTRTQKRRPSQWLHLDRSQLGMLAHKVWSGNLPAPHPTVKHPP</sequence>
<dbReference type="STRING" id="8010.ENSELUP00000038618"/>
<dbReference type="InterPro" id="IPR004012">
    <property type="entry name" value="Run_dom"/>
</dbReference>
<evidence type="ECO:0000259" key="2">
    <source>
        <dbReference type="PROSITE" id="PS50826"/>
    </source>
</evidence>
<organism evidence="3 4">
    <name type="scientific">Esox lucius</name>
    <name type="common">Northern pike</name>
    <dbReference type="NCBI Taxonomy" id="8010"/>
    <lineage>
        <taxon>Eukaryota</taxon>
        <taxon>Metazoa</taxon>
        <taxon>Chordata</taxon>
        <taxon>Craniata</taxon>
        <taxon>Vertebrata</taxon>
        <taxon>Euteleostomi</taxon>
        <taxon>Actinopterygii</taxon>
        <taxon>Neopterygii</taxon>
        <taxon>Teleostei</taxon>
        <taxon>Protacanthopterygii</taxon>
        <taxon>Esociformes</taxon>
        <taxon>Esocidae</taxon>
        <taxon>Esox</taxon>
    </lineage>
</organism>
<feature type="region of interest" description="Disordered" evidence="1">
    <location>
        <begin position="1080"/>
        <end position="1111"/>
    </location>
</feature>
<proteinExistence type="predicted"/>
<feature type="region of interest" description="Disordered" evidence="1">
    <location>
        <begin position="57"/>
        <end position="120"/>
    </location>
</feature>
<feature type="region of interest" description="Disordered" evidence="1">
    <location>
        <begin position="424"/>
        <end position="443"/>
    </location>
</feature>
<feature type="region of interest" description="Disordered" evidence="1">
    <location>
        <begin position="1166"/>
        <end position="1237"/>
    </location>
</feature>
<dbReference type="InterPro" id="IPR047343">
    <property type="entry name" value="RUSC1_2"/>
</dbReference>
<dbReference type="Pfam" id="PF02759">
    <property type="entry name" value="RUN"/>
    <property type="match status" value="1"/>
</dbReference>
<dbReference type="PROSITE" id="PS50826">
    <property type="entry name" value="RUN"/>
    <property type="match status" value="1"/>
</dbReference>
<evidence type="ECO:0000256" key="1">
    <source>
        <dbReference type="SAM" id="MobiDB-lite"/>
    </source>
</evidence>
<feature type="region of interest" description="Disordered" evidence="1">
    <location>
        <begin position="179"/>
        <end position="202"/>
    </location>
</feature>
<dbReference type="AlphaFoldDB" id="A0A3P8YRJ8"/>
<feature type="compositionally biased region" description="Polar residues" evidence="1">
    <location>
        <begin position="315"/>
        <end position="327"/>
    </location>
</feature>
<dbReference type="GeneTree" id="ENSGT00900000141033"/>
<keyword evidence="4" id="KW-1185">Reference proteome</keyword>
<dbReference type="InParanoid" id="A0A3P8YRJ8"/>
<dbReference type="PANTHER" id="PTHR15591:SF14">
    <property type="entry name" value="AP-4 COMPLEX ACCESSORY SUBUNIT RUSC2"/>
    <property type="match status" value="1"/>
</dbReference>
<reference evidence="3" key="3">
    <citation type="submission" date="2025-08" db="UniProtKB">
        <authorList>
            <consortium name="Ensembl"/>
        </authorList>
    </citation>
    <scope>IDENTIFICATION</scope>
</reference>
<feature type="region of interest" description="Disordered" evidence="1">
    <location>
        <begin position="303"/>
        <end position="372"/>
    </location>
</feature>
<dbReference type="Proteomes" id="UP000265140">
    <property type="component" value="Chromosome 14"/>
</dbReference>
<feature type="domain" description="RUN" evidence="2">
    <location>
        <begin position="899"/>
        <end position="1043"/>
    </location>
</feature>
<feature type="region of interest" description="Disordered" evidence="1">
    <location>
        <begin position="739"/>
        <end position="788"/>
    </location>
</feature>
<reference evidence="3" key="4">
    <citation type="submission" date="2025-09" db="UniProtKB">
        <authorList>
            <consortium name="Ensembl"/>
        </authorList>
    </citation>
    <scope>IDENTIFICATION</scope>
</reference>
<dbReference type="OMA" id="RRHTWSQ"/>
<feature type="compositionally biased region" description="Low complexity" evidence="1">
    <location>
        <begin position="1175"/>
        <end position="1184"/>
    </location>
</feature>
<dbReference type="Bgee" id="ENSELUG00000018540">
    <property type="expression patterns" value="Expressed in brain and 3 other cell types or tissues"/>
</dbReference>
<feature type="compositionally biased region" description="Basic and acidic residues" evidence="1">
    <location>
        <begin position="1087"/>
        <end position="1096"/>
    </location>
</feature>
<feature type="compositionally biased region" description="Low complexity" evidence="1">
    <location>
        <begin position="97"/>
        <end position="108"/>
    </location>
</feature>
<reference evidence="4" key="1">
    <citation type="journal article" date="2014" name="PLoS ONE">
        <title>The genome and linkage map of the northern pike (Esox lucius): conserved synteny revealed between the salmonid sister group and the Neoteleostei.</title>
        <authorList>
            <person name="Rondeau E.B."/>
            <person name="Minkley D.R."/>
            <person name="Leong J.S."/>
            <person name="Messmer A.M."/>
            <person name="Jantzen J.R."/>
            <person name="von Schalburg K.R."/>
            <person name="Lemon C."/>
            <person name="Bird N.H."/>
            <person name="Koop B.F."/>
        </authorList>
    </citation>
    <scope>NUCLEOTIDE SEQUENCE</scope>
</reference>
<feature type="compositionally biased region" description="Polar residues" evidence="1">
    <location>
        <begin position="1218"/>
        <end position="1230"/>
    </location>
</feature>
<dbReference type="InterPro" id="IPR037213">
    <property type="entry name" value="Run_dom_sf"/>
</dbReference>
<dbReference type="SUPFAM" id="SSF140741">
    <property type="entry name" value="RUN domain-like"/>
    <property type="match status" value="1"/>
</dbReference>
<feature type="compositionally biased region" description="Low complexity" evidence="1">
    <location>
        <begin position="424"/>
        <end position="434"/>
    </location>
</feature>
<feature type="compositionally biased region" description="Low complexity" evidence="1">
    <location>
        <begin position="303"/>
        <end position="313"/>
    </location>
</feature>
<dbReference type="Ensembl" id="ENSELUT00000029277.3">
    <property type="protein sequence ID" value="ENSELUP00000019175.2"/>
    <property type="gene ID" value="ENSELUG00000018540.3"/>
</dbReference>
<accession>A0A3P8YRJ8</accession>